<sequence length="404" mass="48381">MTYSFKIYKSMLTTRIKQILIIYIEFIVVRNNKMPLLFYENTIPVAMLTFGATVYYFKLRHLAAVLRKPCIKIVSKIPPRYVVTFSRIVQQFPVCKQKYHPATKFVCLEGVKYLIDEFCVTNYTKECFDKFVRQNVDVPNYKRLSTDYTFEDTDEKYACKDDDEETEEMDTKVNCEPTHIRMGTLKYNTRFVLVMGTKKRWYYKASDVLDQMQASCAYNLNKHVSDKNIVKWRDLKHYLEDKYRCRISDDGKFKPNSFFLKQAGLKQLLLARKQNVLYNALCLSAINYNFDEPVEYVNKRSNRRQKQVYADQCEVGKRYDRIDFVKLPNGKVWYKLSQCINYFKLKNVQLYNYKIKRWADLLCDLQKHNIKWKPTIRMIEGAELYRMLNHYSLPLEADEIYFHT</sequence>
<keyword evidence="3" id="KW-1185">Reference proteome</keyword>
<dbReference type="GeneID" id="37616982"/>
<protein>
    <submittedName>
        <fullName evidence="2">Uncharacterized protein</fullName>
    </submittedName>
</protein>
<reference evidence="2 3" key="1">
    <citation type="submission" date="2016-02" db="EMBL/GenBank/DDBJ databases">
        <title>Genome sequence of a new Betabaculovirus TnGV isolated from the cabagge looper Trichoplusia ni (Lepidoptera: Noctuidae).</title>
        <authorList>
            <person name="Del Rincon-Castro M.C."/>
            <person name="Bivian-Hernandez Mdl.A."/>
            <person name="Lopez-Tlacomulco J.J."/>
            <person name="Ibarra J.E."/>
        </authorList>
    </citation>
    <scope>NUCLEOTIDE SEQUENCE [LARGE SCALE GENOMIC DNA]</scope>
    <source>
        <strain evidence="2">LBIV-12</strain>
    </source>
</reference>
<name>A0A1D8QLF0_GVTN</name>
<dbReference type="Proteomes" id="UP000232707">
    <property type="component" value="Segment"/>
</dbReference>
<dbReference type="EMBL" id="KU752557">
    <property type="protein sequence ID" value="AOW41445.1"/>
    <property type="molecule type" value="Genomic_DNA"/>
</dbReference>
<keyword evidence="1" id="KW-0812">Transmembrane</keyword>
<keyword evidence="1" id="KW-0472">Membrane</keyword>
<keyword evidence="1" id="KW-1133">Transmembrane helix</keyword>
<dbReference type="KEGG" id="vg:37616982"/>
<dbReference type="RefSeq" id="YP_009506177.1">
    <property type="nucleotide sequence ID" value="NC_038375.1"/>
</dbReference>
<evidence type="ECO:0000313" key="3">
    <source>
        <dbReference type="Proteomes" id="UP000232707"/>
    </source>
</evidence>
<feature type="transmembrane region" description="Helical" evidence="1">
    <location>
        <begin position="36"/>
        <end position="57"/>
    </location>
</feature>
<proteinExistence type="predicted"/>
<organism evidence="2 3">
    <name type="scientific">Trichoplusia ni granulovirus LBIV-12</name>
    <dbReference type="NCBI Taxonomy" id="1916701"/>
    <lineage>
        <taxon>Viruses</taxon>
        <taxon>Viruses incertae sedis</taxon>
        <taxon>Naldaviricetes</taxon>
        <taxon>Lefavirales</taxon>
        <taxon>Baculoviridae</taxon>
        <taxon>Betabaculovirus</taxon>
        <taxon>Betabaculovirus trini</taxon>
    </lineage>
</organism>
<evidence type="ECO:0000313" key="2">
    <source>
        <dbReference type="EMBL" id="AOW41445.1"/>
    </source>
</evidence>
<accession>A0A1D8QLF0</accession>
<evidence type="ECO:0000256" key="1">
    <source>
        <dbReference type="SAM" id="Phobius"/>
    </source>
</evidence>